<dbReference type="PANTHER" id="PTHR33398">
    <property type="entry name" value="30S RIBOSOMAL PROTEIN S20"/>
    <property type="match status" value="1"/>
</dbReference>
<dbReference type="PANTHER" id="PTHR33398:SF1">
    <property type="entry name" value="SMALL RIBOSOMAL SUBUNIT PROTEIN BS20C"/>
    <property type="match status" value="1"/>
</dbReference>
<dbReference type="InterPro" id="IPR002583">
    <property type="entry name" value="Ribosomal_bS20"/>
</dbReference>
<dbReference type="GO" id="GO:0015935">
    <property type="term" value="C:small ribosomal subunit"/>
    <property type="evidence" value="ECO:0007669"/>
    <property type="project" value="TreeGrafter"/>
</dbReference>
<name>A0A7D3QCZ6_SACLA</name>
<comment type="function">
    <text evidence="6">Binds directly to 16S ribosomal RNA.</text>
</comment>
<evidence type="ECO:0000256" key="5">
    <source>
        <dbReference type="ARBA" id="ARBA00023274"/>
    </source>
</evidence>
<dbReference type="GO" id="GO:0009507">
    <property type="term" value="C:chloroplast"/>
    <property type="evidence" value="ECO:0007669"/>
    <property type="project" value="UniProtKB-SubCell"/>
</dbReference>
<dbReference type="HAMAP" id="MF_00500">
    <property type="entry name" value="Ribosomal_bS20"/>
    <property type="match status" value="1"/>
</dbReference>
<dbReference type="GO" id="GO:0006412">
    <property type="term" value="P:translation"/>
    <property type="evidence" value="ECO:0007669"/>
    <property type="project" value="UniProtKB-UniRule"/>
</dbReference>
<dbReference type="SUPFAM" id="SSF46992">
    <property type="entry name" value="Ribosomal protein S20"/>
    <property type="match status" value="1"/>
</dbReference>
<evidence type="ECO:0000256" key="6">
    <source>
        <dbReference type="HAMAP-Rule" id="MF_00500"/>
    </source>
</evidence>
<keyword evidence="5 6" id="KW-0687">Ribonucleoprotein</keyword>
<evidence type="ECO:0000256" key="3">
    <source>
        <dbReference type="ARBA" id="ARBA00022884"/>
    </source>
</evidence>
<dbReference type="EMBL" id="MT151382">
    <property type="protein sequence ID" value="QKE47429.1"/>
    <property type="molecule type" value="Genomic_DNA"/>
</dbReference>
<gene>
    <name evidence="6 7" type="primary">rps20</name>
</gene>
<dbReference type="GO" id="GO:0003735">
    <property type="term" value="F:structural constituent of ribosome"/>
    <property type="evidence" value="ECO:0007669"/>
    <property type="project" value="InterPro"/>
</dbReference>
<dbReference type="Pfam" id="PF01649">
    <property type="entry name" value="Ribosomal_S20p"/>
    <property type="match status" value="1"/>
</dbReference>
<keyword evidence="7" id="KW-0934">Plastid</keyword>
<dbReference type="AlphaFoldDB" id="A0A7D3QCZ6"/>
<comment type="similarity">
    <text evidence="1 6">Belongs to the bacterial ribosomal protein bS20 family.</text>
</comment>
<organism evidence="7">
    <name type="scientific">Saccharina latissima</name>
    <name type="common">Sugar kelp</name>
    <dbReference type="NCBI Taxonomy" id="309358"/>
    <lineage>
        <taxon>Eukaryota</taxon>
        <taxon>Sar</taxon>
        <taxon>Stramenopiles</taxon>
        <taxon>Ochrophyta</taxon>
        <taxon>PX clade</taxon>
        <taxon>Phaeophyceae</taxon>
        <taxon>Laminariales</taxon>
        <taxon>Laminariaceae</taxon>
        <taxon>Saccharina</taxon>
    </lineage>
</organism>
<dbReference type="Gene3D" id="1.20.58.110">
    <property type="entry name" value="Ribosomal protein S20"/>
    <property type="match status" value="1"/>
</dbReference>
<keyword evidence="7" id="KW-0150">Chloroplast</keyword>
<evidence type="ECO:0000256" key="2">
    <source>
        <dbReference type="ARBA" id="ARBA00022730"/>
    </source>
</evidence>
<dbReference type="GeneID" id="55754960"/>
<dbReference type="RefSeq" id="YP_009865273.1">
    <property type="nucleotide sequence ID" value="NC_049039.1"/>
</dbReference>
<keyword evidence="2 6" id="KW-0699">rRNA-binding</keyword>
<protein>
    <recommendedName>
        <fullName evidence="6">Small ribosomal subunit protein bS20c</fullName>
    </recommendedName>
</protein>
<sequence length="101" mass="11559">MANTKSSKKRIKINKRNRIQNNSYKSLIKSHEKNHLSLIKTSNEQVSSVGEEKSDYTALLRASFSSVVSQIDKAVKKKIIHKNTAIRKKTNLFKKTFPTLN</sequence>
<evidence type="ECO:0000256" key="1">
    <source>
        <dbReference type="ARBA" id="ARBA00007634"/>
    </source>
</evidence>
<reference evidence="7" key="1">
    <citation type="submission" date="2020-03" db="EMBL/GenBank/DDBJ databases">
        <authorList>
            <person name="Author U."/>
        </authorList>
    </citation>
    <scope>NUCLEOTIDE SEQUENCE</scope>
    <source>
        <strain evidence="7">Ye-c14</strain>
    </source>
</reference>
<reference evidence="7" key="2">
    <citation type="submission" date="2020-06" db="EMBL/GenBank/DDBJ databases">
        <title>Complete chloroplast genome of Saccharina latissima.</title>
        <authorList>
            <person name="Fan X."/>
            <person name="Xie W."/>
            <person name="Xu D."/>
            <person name="Zhang X."/>
            <person name="Ye N."/>
        </authorList>
    </citation>
    <scope>NUCLEOTIDE SEQUENCE</scope>
    <source>
        <strain evidence="7">Ye-c14</strain>
    </source>
</reference>
<dbReference type="GO" id="GO:0070181">
    <property type="term" value="F:small ribosomal subunit rRNA binding"/>
    <property type="evidence" value="ECO:0007669"/>
    <property type="project" value="TreeGrafter"/>
</dbReference>
<keyword evidence="4 6" id="KW-0689">Ribosomal protein</keyword>
<geneLocation type="chloroplast" evidence="7"/>
<keyword evidence="3 6" id="KW-0694">RNA-binding</keyword>
<proteinExistence type="inferred from homology"/>
<evidence type="ECO:0000256" key="4">
    <source>
        <dbReference type="ARBA" id="ARBA00022980"/>
    </source>
</evidence>
<dbReference type="InterPro" id="IPR036510">
    <property type="entry name" value="Ribosomal_bS20_sf"/>
</dbReference>
<dbReference type="NCBIfam" id="TIGR00029">
    <property type="entry name" value="S20"/>
    <property type="match status" value="1"/>
</dbReference>
<comment type="subcellular location">
    <subcellularLocation>
        <location evidence="6">Plastid</location>
        <location evidence="6">Chloroplast</location>
    </subcellularLocation>
</comment>
<accession>A0A7D3QCZ6</accession>
<evidence type="ECO:0000313" key="7">
    <source>
        <dbReference type="EMBL" id="QKE47429.1"/>
    </source>
</evidence>